<proteinExistence type="predicted"/>
<dbReference type="RefSeq" id="WP_092651562.1">
    <property type="nucleotide sequence ID" value="NZ_FOHA01000006.1"/>
</dbReference>
<reference evidence="1 2" key="1">
    <citation type="submission" date="2016-10" db="EMBL/GenBank/DDBJ databases">
        <authorList>
            <person name="de Groot N.N."/>
        </authorList>
    </citation>
    <scope>NUCLEOTIDE SEQUENCE [LARGE SCALE GENOMIC DNA]</scope>
    <source>
        <strain evidence="1 2">DSM 13760</strain>
    </source>
</reference>
<dbReference type="AlphaFoldDB" id="A0A1H9S650"/>
<evidence type="ECO:0000313" key="2">
    <source>
        <dbReference type="Proteomes" id="UP000198948"/>
    </source>
</evidence>
<sequence>MKKKVAITLFVLAVVGVSLLVFNPFKQERIKVKGADYETEVVKRGDFRLTAENKWDLENERIYVSLEWDEVDELLHSGYQVYQSDDLGSTWNIRSMNFDKAVKVLNIYPDVGGSNTLKRWMDDASIGLGLVDVTPMSLSAYNANPQTALMDQEGNYKYDVLVFGSWDNNNGKDLNEAGRIETKKFMDVGRGVLFGHDTVWAGNPNFNSFKDYLGITTFSLGNHNNPWGKELRMGSTQVRVVNNGYLMKYPHELANSVTLNIPYAHSAAQMTRAVDNTRWLEFLPPFGIADPNYRNGTLINDATYGTNNHYLITKENIGLIQTGHSNGASTKDEMRILVNTIYNLAQVSLVTYGNDQTVIDDVAPEPPSLEWGDAAAGHSYEDFPISIKGKDKGKPYQWYVLAETYERTLTSDVVMNNVKSNIAGYFYVVDDQQTSNLKQVVEGQKDEYGRISKEKYDFYVAPENSTALEYETKAVIPHFNGATDANKFVHVVAVDRANNISEVSTKQVREIMIEFRVTETYSDDFGNKLKENQQVAVKQNGEYIETFPSITDYLKYSYQIDNGVVETANEDTIVEIMNITNNHTVNYVYTRPVKLHLRQVILERNGAIAIPDNGHISVWNTQDQTTDQIASKMKYDINSGTEDVSFSDIEFKKTMGYHFLHLKPNEPSLYEYVGSVVTNSDTPHNVADRTAEPPVLSLAEGTEYWATIYLKPVIDMGVYLNVVNDQLNVYYSNINKFTVFIDGKKYRDYSVDFKPTVESIALDMPISEIRNKVSVKFLTPYGVHVTVYWNNTWDFVNDRDR</sequence>
<evidence type="ECO:0008006" key="3">
    <source>
        <dbReference type="Google" id="ProtNLM"/>
    </source>
</evidence>
<organism evidence="1 2">
    <name type="scientific">Isobaculum melis</name>
    <dbReference type="NCBI Taxonomy" id="142588"/>
    <lineage>
        <taxon>Bacteria</taxon>
        <taxon>Bacillati</taxon>
        <taxon>Bacillota</taxon>
        <taxon>Bacilli</taxon>
        <taxon>Lactobacillales</taxon>
        <taxon>Carnobacteriaceae</taxon>
        <taxon>Isobaculum</taxon>
    </lineage>
</organism>
<accession>A0A1H9S650</accession>
<evidence type="ECO:0000313" key="1">
    <source>
        <dbReference type="EMBL" id="SER79639.1"/>
    </source>
</evidence>
<dbReference type="Proteomes" id="UP000198948">
    <property type="component" value="Unassembled WGS sequence"/>
</dbReference>
<gene>
    <name evidence="1" type="ORF">SAMN04488559_10682</name>
</gene>
<dbReference type="STRING" id="142588.SAMN04488559_10682"/>
<dbReference type="OrthoDB" id="2171190at2"/>
<dbReference type="EMBL" id="FOHA01000006">
    <property type="protein sequence ID" value="SER79639.1"/>
    <property type="molecule type" value="Genomic_DNA"/>
</dbReference>
<keyword evidence="2" id="KW-1185">Reference proteome</keyword>
<protein>
    <recommendedName>
        <fullName evidence="3">DUF5057 domain-containing protein</fullName>
    </recommendedName>
</protein>
<name>A0A1H9S650_9LACT</name>